<dbReference type="SUPFAM" id="SSF50129">
    <property type="entry name" value="GroES-like"/>
    <property type="match status" value="1"/>
</dbReference>
<protein>
    <submittedName>
        <fullName evidence="2">NADPH:quinone reductase-like Zn-dependent oxidoreductase</fullName>
    </submittedName>
</protein>
<dbReference type="CDD" id="cd05289">
    <property type="entry name" value="MDR_like_2"/>
    <property type="match status" value="1"/>
</dbReference>
<organism evidence="2 3">
    <name type="scientific">Kribbella orskensis</name>
    <dbReference type="NCBI Taxonomy" id="2512216"/>
    <lineage>
        <taxon>Bacteria</taxon>
        <taxon>Bacillati</taxon>
        <taxon>Actinomycetota</taxon>
        <taxon>Actinomycetes</taxon>
        <taxon>Propionibacteriales</taxon>
        <taxon>Kribbellaceae</taxon>
        <taxon>Kribbella</taxon>
    </lineage>
</organism>
<dbReference type="SMART" id="SM00829">
    <property type="entry name" value="PKS_ER"/>
    <property type="match status" value="1"/>
</dbReference>
<gene>
    <name evidence="2" type="ORF">EV644_103502</name>
</gene>
<dbReference type="PANTHER" id="PTHR44013">
    <property type="entry name" value="ZINC-TYPE ALCOHOL DEHYDROGENASE-LIKE PROTEIN C16A3.02C"/>
    <property type="match status" value="1"/>
</dbReference>
<dbReference type="InterPro" id="IPR020843">
    <property type="entry name" value="ER"/>
</dbReference>
<reference evidence="2 3" key="1">
    <citation type="journal article" date="2015" name="Stand. Genomic Sci.">
        <title>Genomic Encyclopedia of Bacterial and Archaeal Type Strains, Phase III: the genomes of soil and plant-associated and newly described type strains.</title>
        <authorList>
            <person name="Whitman W.B."/>
            <person name="Woyke T."/>
            <person name="Klenk H.P."/>
            <person name="Zhou Y."/>
            <person name="Lilburn T.G."/>
            <person name="Beck B.J."/>
            <person name="De Vos P."/>
            <person name="Vandamme P."/>
            <person name="Eisen J.A."/>
            <person name="Garrity G."/>
            <person name="Hugenholtz P."/>
            <person name="Kyrpides N.C."/>
        </authorList>
    </citation>
    <scope>NUCLEOTIDE SEQUENCE [LARGE SCALE GENOMIC DNA]</scope>
    <source>
        <strain evidence="2 3">VKM Ac-2538</strain>
    </source>
</reference>
<dbReference type="InterPro" id="IPR011032">
    <property type="entry name" value="GroES-like_sf"/>
</dbReference>
<dbReference type="InterPro" id="IPR036291">
    <property type="entry name" value="NAD(P)-bd_dom_sf"/>
</dbReference>
<dbReference type="InterPro" id="IPR013154">
    <property type="entry name" value="ADH-like_N"/>
</dbReference>
<evidence type="ECO:0000313" key="3">
    <source>
        <dbReference type="Proteomes" id="UP000295818"/>
    </source>
</evidence>
<dbReference type="Proteomes" id="UP000295818">
    <property type="component" value="Unassembled WGS sequence"/>
</dbReference>
<dbReference type="Gene3D" id="3.90.180.10">
    <property type="entry name" value="Medium-chain alcohol dehydrogenases, catalytic domain"/>
    <property type="match status" value="1"/>
</dbReference>
<dbReference type="InterPro" id="IPR052733">
    <property type="entry name" value="Chloroplast_QOR"/>
</dbReference>
<feature type="domain" description="Enoyl reductase (ER)" evidence="1">
    <location>
        <begin position="10"/>
        <end position="306"/>
    </location>
</feature>
<evidence type="ECO:0000313" key="2">
    <source>
        <dbReference type="EMBL" id="TCO27798.1"/>
    </source>
</evidence>
<proteinExistence type="predicted"/>
<dbReference type="Pfam" id="PF08240">
    <property type="entry name" value="ADH_N"/>
    <property type="match status" value="1"/>
</dbReference>
<keyword evidence="3" id="KW-1185">Reference proteome</keyword>
<accession>A0ABY2BS61</accession>
<dbReference type="Gene3D" id="3.40.50.720">
    <property type="entry name" value="NAD(P)-binding Rossmann-like Domain"/>
    <property type="match status" value="1"/>
</dbReference>
<dbReference type="RefSeq" id="WP_132191737.1">
    <property type="nucleotide sequence ID" value="NZ_SLWM01000003.1"/>
</dbReference>
<comment type="caution">
    <text evidence="2">The sequence shown here is derived from an EMBL/GenBank/DDBJ whole genome shotgun (WGS) entry which is preliminary data.</text>
</comment>
<dbReference type="SUPFAM" id="SSF51735">
    <property type="entry name" value="NAD(P)-binding Rossmann-fold domains"/>
    <property type="match status" value="1"/>
</dbReference>
<dbReference type="Pfam" id="PF13602">
    <property type="entry name" value="ADH_zinc_N_2"/>
    <property type="match status" value="1"/>
</dbReference>
<name>A0ABY2BS61_9ACTN</name>
<sequence length="309" mass="30708">MARALAIAERDEKPAIQEVPAQIPEAGQVRVAVEAASVNGIDAATAAGYLWDLMPHTFPVTLGRDFAGLVQAVGDGVTNVQVGDRVAGVITGMALGKGAIADSATVDAGTTAVIPEAVSSAQAAGLGLVGLTATALLDALKLTADDTVLVSGATGGVGAVAVQLAAATGAKVIGTARPGAAEFVRGLGAHEVVDYTADLGAAVQVVAPDGVTAVVHAAGDPATLAGVLQPGGRLASALGATPEQAGRDDVTVLTAMADATSEQLTKLLEATANGSLQVPVFRTYTFDEAHQAVTDFGNHKLGKLVIIIR</sequence>
<evidence type="ECO:0000259" key="1">
    <source>
        <dbReference type="SMART" id="SM00829"/>
    </source>
</evidence>
<dbReference type="EMBL" id="SLWM01000003">
    <property type="protein sequence ID" value="TCO27798.1"/>
    <property type="molecule type" value="Genomic_DNA"/>
</dbReference>
<dbReference type="PANTHER" id="PTHR44013:SF1">
    <property type="entry name" value="ZINC-TYPE ALCOHOL DEHYDROGENASE-LIKE PROTEIN C16A3.02C"/>
    <property type="match status" value="1"/>
</dbReference>